<dbReference type="PANTHER" id="PTHR30231:SF41">
    <property type="entry name" value="DNA POLYMERASE III SUBUNIT EPSILON"/>
    <property type="match status" value="1"/>
</dbReference>
<dbReference type="Pfam" id="PF00929">
    <property type="entry name" value="RNase_T"/>
    <property type="match status" value="1"/>
</dbReference>
<proteinExistence type="predicted"/>
<dbReference type="InterPro" id="IPR006054">
    <property type="entry name" value="DnaQ"/>
</dbReference>
<accession>A0ABS5HI73</accession>
<sequence length="272" mass="30406">MKPNKQRFENLLSLLATRDLSYRDFIAIFSSVSEITEVIDIKIIDMWRTLGLDIFKNEHGYIELRTRTRDIADQVFCVVDIETSGGTTDGQIIEIGAIKIKNGIEIGRFESFVAAPHIPESISELTGITDADLKDAPSLASVLERFKTFLGMSVFVAHNVNFDYGFISYSLQKLGFGILLNRKICTIDLARRTIPSQKYGLGALKEILGITNTHHRALNDAIAAAEIFKYSLKQLPFSIQSVEDLIKFSKTAPSLRISPKADTITQGELKFQ</sequence>
<evidence type="ECO:0000313" key="2">
    <source>
        <dbReference type="EMBL" id="MBR8463741.1"/>
    </source>
</evidence>
<feature type="domain" description="Exonuclease" evidence="1">
    <location>
        <begin position="75"/>
        <end position="237"/>
    </location>
</feature>
<keyword evidence="3" id="KW-1185">Reference proteome</keyword>
<gene>
    <name evidence="2" type="ORF">KDD93_04020</name>
</gene>
<comment type="caution">
    <text evidence="2">The sequence shown here is derived from an EMBL/GenBank/DDBJ whole genome shotgun (WGS) entry which is preliminary data.</text>
</comment>
<evidence type="ECO:0000259" key="1">
    <source>
        <dbReference type="SMART" id="SM00479"/>
    </source>
</evidence>
<dbReference type="GO" id="GO:0004527">
    <property type="term" value="F:exonuclease activity"/>
    <property type="evidence" value="ECO:0007669"/>
    <property type="project" value="UniProtKB-KW"/>
</dbReference>
<dbReference type="Proteomes" id="UP000682951">
    <property type="component" value="Unassembled WGS sequence"/>
</dbReference>
<name>A0ABS5HI73_9BACT</name>
<dbReference type="Gene3D" id="3.30.420.10">
    <property type="entry name" value="Ribonuclease H-like superfamily/Ribonuclease H"/>
    <property type="match status" value="1"/>
</dbReference>
<evidence type="ECO:0000313" key="3">
    <source>
        <dbReference type="Proteomes" id="UP000682951"/>
    </source>
</evidence>
<dbReference type="InterPro" id="IPR012337">
    <property type="entry name" value="RNaseH-like_sf"/>
</dbReference>
<dbReference type="EMBL" id="JAGSSW010000003">
    <property type="protein sequence ID" value="MBR8463741.1"/>
    <property type="molecule type" value="Genomic_DNA"/>
</dbReference>
<keyword evidence="2" id="KW-0269">Exonuclease</keyword>
<dbReference type="InterPro" id="IPR013520">
    <property type="entry name" value="Ribonucl_H"/>
</dbReference>
<protein>
    <submittedName>
        <fullName evidence="2">3'-5' exonuclease</fullName>
    </submittedName>
</protein>
<dbReference type="CDD" id="cd06127">
    <property type="entry name" value="DEDDh"/>
    <property type="match status" value="1"/>
</dbReference>
<dbReference type="NCBIfam" id="TIGR00573">
    <property type="entry name" value="dnaq"/>
    <property type="match status" value="1"/>
</dbReference>
<dbReference type="NCBIfam" id="NF006316">
    <property type="entry name" value="PRK08517.1"/>
    <property type="match status" value="1"/>
</dbReference>
<dbReference type="PANTHER" id="PTHR30231">
    <property type="entry name" value="DNA POLYMERASE III SUBUNIT EPSILON"/>
    <property type="match status" value="1"/>
</dbReference>
<keyword evidence="2" id="KW-0540">Nuclease</keyword>
<dbReference type="SUPFAM" id="SSF53098">
    <property type="entry name" value="Ribonuclease H-like"/>
    <property type="match status" value="1"/>
</dbReference>
<dbReference type="RefSeq" id="WP_212141819.1">
    <property type="nucleotide sequence ID" value="NZ_JAGSSW010000003.1"/>
</dbReference>
<reference evidence="2 3" key="1">
    <citation type="submission" date="2021-04" db="EMBL/GenBank/DDBJ databases">
        <title>Molecular and phenotypic characterization and identification of bacterial isolates recovered from the Anatolian ground squirrels (Spermophilus xanthoprymnus) and which have the potential to form a new species in the Campylobacter genus.</title>
        <authorList>
            <person name="Aydin F."/>
            <person name="Abay S."/>
            <person name="Kayman T."/>
            <person name="Karakaya E."/>
            <person name="Mustak H.K."/>
            <person name="Mustak I.B."/>
            <person name="Bilgin N."/>
            <person name="Duzler A."/>
            <person name="Sahin O."/>
            <person name="Guran O."/>
            <person name="Saticioglu I.B."/>
        </authorList>
    </citation>
    <scope>NUCLEOTIDE SEQUENCE [LARGE SCALE GENOMIC DNA]</scope>
    <source>
        <strain evidence="3">faydin-G24</strain>
    </source>
</reference>
<organism evidence="2 3">
    <name type="scientific">Campylobacter anatolicus</name>
    <dbReference type="NCBI Taxonomy" id="2829105"/>
    <lineage>
        <taxon>Bacteria</taxon>
        <taxon>Pseudomonadati</taxon>
        <taxon>Campylobacterota</taxon>
        <taxon>Epsilonproteobacteria</taxon>
        <taxon>Campylobacterales</taxon>
        <taxon>Campylobacteraceae</taxon>
        <taxon>Campylobacter</taxon>
    </lineage>
</organism>
<dbReference type="SMART" id="SM00479">
    <property type="entry name" value="EXOIII"/>
    <property type="match status" value="1"/>
</dbReference>
<dbReference type="InterPro" id="IPR036397">
    <property type="entry name" value="RNaseH_sf"/>
</dbReference>
<keyword evidence="2" id="KW-0378">Hydrolase</keyword>